<evidence type="ECO:0000313" key="5">
    <source>
        <dbReference type="Proteomes" id="UP000654075"/>
    </source>
</evidence>
<dbReference type="EMBL" id="CAJNNV010023066">
    <property type="protein sequence ID" value="CAE8608466.1"/>
    <property type="molecule type" value="Genomic_DNA"/>
</dbReference>
<evidence type="ECO:0000313" key="3">
    <source>
        <dbReference type="EMBL" id="CAE8685578.1"/>
    </source>
</evidence>
<name>A0A813JVZ8_POLGL</name>
<accession>A0A813JVZ8</accession>
<evidence type="ECO:0000313" key="4">
    <source>
        <dbReference type="Proteomes" id="UP000626109"/>
    </source>
</evidence>
<dbReference type="AlphaFoldDB" id="A0A813JVZ8"/>
<proteinExistence type="predicted"/>
<evidence type="ECO:0000313" key="2">
    <source>
        <dbReference type="EMBL" id="CAE8608468.1"/>
    </source>
</evidence>
<dbReference type="EMBL" id="CAJNNW010026462">
    <property type="protein sequence ID" value="CAE8685578.1"/>
    <property type="molecule type" value="Genomic_DNA"/>
</dbReference>
<comment type="caution">
    <text evidence="3">The sequence shown here is derived from an EMBL/GenBank/DDBJ whole genome shotgun (WGS) entry which is preliminary data.</text>
</comment>
<protein>
    <submittedName>
        <fullName evidence="3">Uncharacterized protein</fullName>
    </submittedName>
</protein>
<sequence length="154" mass="17738">MKIHSWSWAKDHMSEIEQFVTGKWDFKADDVGREWREDHNMLTSVITPGFLLQPFASVGEGQSMAELRVEVVWGRAFFAVVGSCIFIRGRGEPDAEGLKAMGLTSLMYLHRWLPNRCEQEWFFKEGQLTCVWQLAEQVARALATDQVRVDIFVL</sequence>
<evidence type="ECO:0000313" key="1">
    <source>
        <dbReference type="EMBL" id="CAE8608466.1"/>
    </source>
</evidence>
<gene>
    <name evidence="1" type="ORF">PGLA1383_LOCUS26325</name>
    <name evidence="2" type="ORF">PGLA1383_LOCUS26328</name>
    <name evidence="3" type="ORF">PGLA2088_LOCUS24539</name>
</gene>
<reference evidence="3" key="1">
    <citation type="submission" date="2021-02" db="EMBL/GenBank/DDBJ databases">
        <authorList>
            <person name="Dougan E. K."/>
            <person name="Rhodes N."/>
            <person name="Thang M."/>
            <person name="Chan C."/>
        </authorList>
    </citation>
    <scope>NUCLEOTIDE SEQUENCE</scope>
</reference>
<dbReference type="EMBL" id="CAJNNV010023067">
    <property type="protein sequence ID" value="CAE8608468.1"/>
    <property type="molecule type" value="Genomic_DNA"/>
</dbReference>
<organism evidence="3 4">
    <name type="scientific">Polarella glacialis</name>
    <name type="common">Dinoflagellate</name>
    <dbReference type="NCBI Taxonomy" id="89957"/>
    <lineage>
        <taxon>Eukaryota</taxon>
        <taxon>Sar</taxon>
        <taxon>Alveolata</taxon>
        <taxon>Dinophyceae</taxon>
        <taxon>Suessiales</taxon>
        <taxon>Suessiaceae</taxon>
        <taxon>Polarella</taxon>
    </lineage>
</organism>
<keyword evidence="5" id="KW-1185">Reference proteome</keyword>
<dbReference type="Proteomes" id="UP000654075">
    <property type="component" value="Unassembled WGS sequence"/>
</dbReference>
<dbReference type="Proteomes" id="UP000626109">
    <property type="component" value="Unassembled WGS sequence"/>
</dbReference>